<dbReference type="SUPFAM" id="SSF52096">
    <property type="entry name" value="ClpP/crotonase"/>
    <property type="match status" value="1"/>
</dbReference>
<gene>
    <name evidence="1" type="ORF">CLV47_11871</name>
</gene>
<name>A0A2T0ZTX3_9ACTN</name>
<accession>A0A2T0ZTX3</accession>
<sequence length="42" mass="4820">MSEYSTVIYEVDDPIATITLDRPERLNAWTMTMAGEVIVECR</sequence>
<keyword evidence="2" id="KW-1185">Reference proteome</keyword>
<dbReference type="EMBL" id="PVUE01000018">
    <property type="protein sequence ID" value="PRZ39707.1"/>
    <property type="molecule type" value="Genomic_DNA"/>
</dbReference>
<dbReference type="Proteomes" id="UP000237752">
    <property type="component" value="Unassembled WGS sequence"/>
</dbReference>
<dbReference type="RefSeq" id="WP_272946811.1">
    <property type="nucleotide sequence ID" value="NZ_PVUE01000018.1"/>
</dbReference>
<evidence type="ECO:0000313" key="1">
    <source>
        <dbReference type="EMBL" id="PRZ39707.1"/>
    </source>
</evidence>
<proteinExistence type="predicted"/>
<evidence type="ECO:0000313" key="2">
    <source>
        <dbReference type="Proteomes" id="UP000237752"/>
    </source>
</evidence>
<reference evidence="1 2" key="1">
    <citation type="submission" date="2018-03" db="EMBL/GenBank/DDBJ databases">
        <title>Genomic Encyclopedia of Archaeal and Bacterial Type Strains, Phase II (KMG-II): from individual species to whole genera.</title>
        <authorList>
            <person name="Goeker M."/>
        </authorList>
    </citation>
    <scope>NUCLEOTIDE SEQUENCE [LARGE SCALE GENOMIC DNA]</scope>
    <source>
        <strain evidence="1 2">DSM 100065</strain>
    </source>
</reference>
<comment type="caution">
    <text evidence="1">The sequence shown here is derived from an EMBL/GenBank/DDBJ whole genome shotgun (WGS) entry which is preliminary data.</text>
</comment>
<organism evidence="1 2">
    <name type="scientific">Antricoccus suffuscus</name>
    <dbReference type="NCBI Taxonomy" id="1629062"/>
    <lineage>
        <taxon>Bacteria</taxon>
        <taxon>Bacillati</taxon>
        <taxon>Actinomycetota</taxon>
        <taxon>Actinomycetes</taxon>
        <taxon>Geodermatophilales</taxon>
        <taxon>Antricoccaceae</taxon>
        <taxon>Antricoccus</taxon>
    </lineage>
</organism>
<dbReference type="AlphaFoldDB" id="A0A2T0ZTX3"/>
<protein>
    <submittedName>
        <fullName evidence="1">Uncharacterized protein</fullName>
    </submittedName>
</protein>
<dbReference type="InterPro" id="IPR029045">
    <property type="entry name" value="ClpP/crotonase-like_dom_sf"/>
</dbReference>
<dbReference type="Gene3D" id="3.30.300.220">
    <property type="match status" value="1"/>
</dbReference>